<feature type="compositionally biased region" description="Low complexity" evidence="1">
    <location>
        <begin position="216"/>
        <end position="230"/>
    </location>
</feature>
<feature type="compositionally biased region" description="Low complexity" evidence="1">
    <location>
        <begin position="240"/>
        <end position="264"/>
    </location>
</feature>
<feature type="compositionally biased region" description="Polar residues" evidence="1">
    <location>
        <begin position="1777"/>
        <end position="1786"/>
    </location>
</feature>
<feature type="compositionally biased region" description="Basic and acidic residues" evidence="1">
    <location>
        <begin position="317"/>
        <end position="327"/>
    </location>
</feature>
<dbReference type="OMA" id="LPSECTY"/>
<evidence type="ECO:0000256" key="1">
    <source>
        <dbReference type="SAM" id="MobiDB-lite"/>
    </source>
</evidence>
<feature type="region of interest" description="Disordered" evidence="1">
    <location>
        <begin position="216"/>
        <end position="278"/>
    </location>
</feature>
<reference evidence="2" key="1">
    <citation type="submission" date="2013-10" db="EMBL/GenBank/DDBJ databases">
        <title>Genomic analysis of the causative agents of coccidiosis in chickens.</title>
        <authorList>
            <person name="Reid A.J."/>
            <person name="Blake D."/>
            <person name="Billington K."/>
            <person name="Browne H."/>
            <person name="Dunn M."/>
            <person name="Hung S."/>
            <person name="Kawahara F."/>
            <person name="Miranda-Saavedra D."/>
            <person name="Mourier T."/>
            <person name="Nagra H."/>
            <person name="Otto T.D."/>
            <person name="Rawlings N."/>
            <person name="Sanchez A."/>
            <person name="Sanders M."/>
            <person name="Subramaniam C."/>
            <person name="Tay Y."/>
            <person name="Dear P."/>
            <person name="Doerig C."/>
            <person name="Gruber A."/>
            <person name="Parkinson J."/>
            <person name="Shirley M."/>
            <person name="Wan K.L."/>
            <person name="Berriman M."/>
            <person name="Tomley F."/>
            <person name="Pain A."/>
        </authorList>
    </citation>
    <scope>NUCLEOTIDE SEQUENCE [LARGE SCALE GENOMIC DNA]</scope>
    <source>
        <strain evidence="2">Weybridge</strain>
    </source>
</reference>
<feature type="compositionally biased region" description="Low complexity" evidence="1">
    <location>
        <begin position="845"/>
        <end position="856"/>
    </location>
</feature>
<evidence type="ECO:0000313" key="2">
    <source>
        <dbReference type="EMBL" id="CDJ57469.1"/>
    </source>
</evidence>
<dbReference type="Proteomes" id="UP000030763">
    <property type="component" value="Unassembled WGS sequence"/>
</dbReference>
<keyword evidence="3" id="KW-1185">Reference proteome</keyword>
<dbReference type="EMBL" id="HG719291">
    <property type="protein sequence ID" value="CDJ57469.1"/>
    <property type="molecule type" value="Genomic_DNA"/>
</dbReference>
<sequence>MLEPVEFGGLGGGRRLPYGSHLSPNGLPSECTYTPFWAGSYRAGAWLSSSSSSGCSLVYRGRGPEPCSLLTCFLGGFKPHDRSLPLGRASKKSSNPSLEVEIVNAVGVCYFDELLPDHPQAVCVQPHCCCCSARLPTDPDPYGVGGERKKAAAAAAAAAARTTTVLEEYIPYEALQEIAGETKLTPVLVLPCGLAHSALELVALSHHLDDVVYTRSLPRPSSSVQQQQRQQRGRHRKRLSGSQRRSSSDSSSSDTSRSGSGSSSSEEESATPTLGCGPEAPGDLGAFSVHAAGCSLGLEAVSIAELHPNTFQWTRGEGRRVAGERGPRVCSKQTKKSDCSGSSNSSSRGSTCCSCCCWCPMGDEVHGSGSVRNVYARGEARHAPDPLESIRPKESFVSERLLEVKTDDKHPFLKFIFARNARGLYVAKLKHEEEDMLPEEAVASLQAVGQRHQTEGLLNMRGPLGDPPMQNKDSCCGFEDGGVRRELIVQVIHDAPYGRRVPRLEGGSPQQQGKEVGSLVFSVPKPNPPQTAVINIAVSFANVGEAAFLYNSNVVSIWKAEEARMEVEPAIPLSVGSRSIRRASRPFLRYRHRTAFADPSAESFQTLCYSPHQTQTLLLGSDNLWALDLRCPLVRNGFIGSAPVAVAVVDVVGAIVAVDIVGAVVAVDIVAAVVIAVCQAKSMTRLFPAMHAPTHGSTVQTLSESLYAPCTANSSYHTAFTALAPHPQHPFLLAAAHDATEAICLFDARAMHEPLTVIGLPSLRKLFLLRLALQQDQARPAVPTTCCRLSRGATKTSYVAPSEYTRRTVPQTPCKLLSPQTDPVAAEAKARTETCACGAKDRTSSPRPSRSSAAAVSPVSSGERLWRYLGRKCSSPISSLAGFGGVPESPGSITVLCAFTTSGRLTCRPLTVNDPVLQLRMQKRSRLYAQLAQRQRRCREKPSGIDLDPLPQPQAVEDAAAAVASSAALAALVSFHASRLSQRRFVATGGIQSAHVPESAFSAVSCVSAPQTPGTTAAGGVWLLLQQLQGSYNEIRVLPQRVPALLLQLQLFQSLQHELLFRAALRAQRDQQLQMLRRALTFVTPGAEVLLHVLKGGLEALQLQQQLRLPLQLQRGDCVSTGLASFAFSDSGSFGLHRPAFDTEAYDPEPLVQMLLAHAALDNCLLLQQQPAANSLSLLPTDAYPAPTQILENSPANKPTSPTEAEGIEADANNKTNRSRGSSSRGGLHVEEDADALEHAACVSSINNLLEGGARFDVEALGLYTAATETSGLPFPSARSRSIFRYAVETVEALTGASAEGSLLQLLKGDSVLLHHILIAVQLFREGRLSEAQALQLLRPFSVSRLCSPGLLDMRRTTLPLGFESPCSPQEAFAAAALSAAPPAAVAALPAPATAPPKGNEAKKVVFRKVFNPAIAPALPCCCRVLLQHHCDLHAACVPERRCVFWGQEGEAEAARGSYCTGSCSYPHTDGLQSLLALLKRKVREGLFGGSSNTALREAVFVPQAVVDELAETLFLTHEVLLLPQRDPAANSIFTNNGGVAEGSACHSAAPGARAADGDSFLTGFSSTTADQHVLLPVHMGERPQVPPEIPGGVGTATTQRETAECPISSVWLPSYCLSRHLHCFLRKDSLVAEEDAVQQELQRHAWPDLLLQQQRSQAAQTAAAAAAPTRNAWEPLYSEYPRGPVLNLPLTMQSLLPDHVLEGLRSSKWKRLLCGVAVNGVILADLLRHWEVPVLQRVREIQDTHQQQQQRVWQQDQSGDEDSRDQDRDLDRTWDPHSSNASQLVNDLPEDAQGAVSEELQRLLLLLQPTHIPLHFSIFVNVQQRQQEQRRMQAERQQLLDSIARAMRQRT</sequence>
<dbReference type="RefSeq" id="XP_013334117.1">
    <property type="nucleotide sequence ID" value="XM_013478663.1"/>
</dbReference>
<feature type="region of interest" description="Disordered" evidence="1">
    <location>
        <begin position="317"/>
        <end position="349"/>
    </location>
</feature>
<name>U6M4T6_EIMMA</name>
<feature type="compositionally biased region" description="Low complexity" evidence="1">
    <location>
        <begin position="339"/>
        <end position="349"/>
    </location>
</feature>
<protein>
    <submittedName>
        <fullName evidence="2">Uncharacterized protein</fullName>
    </submittedName>
</protein>
<proteinExistence type="predicted"/>
<dbReference type="GeneID" id="25334876"/>
<reference evidence="2" key="2">
    <citation type="submission" date="2013-10" db="EMBL/GenBank/DDBJ databases">
        <authorList>
            <person name="Aslett M."/>
        </authorList>
    </citation>
    <scope>NUCLEOTIDE SEQUENCE [LARGE SCALE GENOMIC DNA]</scope>
    <source>
        <strain evidence="2">Weybridge</strain>
    </source>
</reference>
<feature type="region of interest" description="Disordered" evidence="1">
    <location>
        <begin position="836"/>
        <end position="856"/>
    </location>
</feature>
<dbReference type="OrthoDB" id="345922at2759"/>
<feature type="region of interest" description="Disordered" evidence="1">
    <location>
        <begin position="1748"/>
        <end position="1788"/>
    </location>
</feature>
<evidence type="ECO:0000313" key="3">
    <source>
        <dbReference type="Proteomes" id="UP000030763"/>
    </source>
</evidence>
<gene>
    <name evidence="2" type="ORF">EMWEY_00008900</name>
</gene>
<feature type="compositionally biased region" description="Low complexity" evidence="1">
    <location>
        <begin position="1748"/>
        <end position="1758"/>
    </location>
</feature>
<feature type="region of interest" description="Disordered" evidence="1">
    <location>
        <begin position="1187"/>
        <end position="1227"/>
    </location>
</feature>
<organism evidence="2 3">
    <name type="scientific">Eimeria maxima</name>
    <name type="common">Coccidian parasite</name>
    <dbReference type="NCBI Taxonomy" id="5804"/>
    <lineage>
        <taxon>Eukaryota</taxon>
        <taxon>Sar</taxon>
        <taxon>Alveolata</taxon>
        <taxon>Apicomplexa</taxon>
        <taxon>Conoidasida</taxon>
        <taxon>Coccidia</taxon>
        <taxon>Eucoccidiorida</taxon>
        <taxon>Eimeriorina</taxon>
        <taxon>Eimeriidae</taxon>
        <taxon>Eimeria</taxon>
    </lineage>
</organism>
<feature type="compositionally biased region" description="Polar residues" evidence="1">
    <location>
        <begin position="1190"/>
        <end position="1203"/>
    </location>
</feature>
<dbReference type="VEuPathDB" id="ToxoDB:EMWEY_00008900"/>
<accession>U6M4T6</accession>
<feature type="compositionally biased region" description="Basic and acidic residues" evidence="1">
    <location>
        <begin position="1766"/>
        <end position="1776"/>
    </location>
</feature>